<comment type="subcellular location">
    <subcellularLocation>
        <location evidence="1">Membrane</location>
    </subcellularLocation>
</comment>
<comment type="caution">
    <text evidence="9">The sequence shown here is derived from an EMBL/GenBank/DDBJ whole genome shotgun (WGS) entry which is preliminary data.</text>
</comment>
<dbReference type="PANTHER" id="PTHR48017">
    <property type="entry name" value="OS05G0424000 PROTEIN-RELATED"/>
    <property type="match status" value="1"/>
</dbReference>
<dbReference type="InterPro" id="IPR029044">
    <property type="entry name" value="Nucleotide-diphossugar_trans"/>
</dbReference>
<dbReference type="EMBL" id="JABFAE010000013">
    <property type="protein sequence ID" value="MBA0843485.1"/>
    <property type="molecule type" value="Genomic_DNA"/>
</dbReference>
<dbReference type="GO" id="GO:0070569">
    <property type="term" value="F:uridylyltransferase activity"/>
    <property type="evidence" value="ECO:0007669"/>
    <property type="project" value="InterPro"/>
</dbReference>
<evidence type="ECO:0000256" key="2">
    <source>
        <dbReference type="ARBA" id="ARBA00022448"/>
    </source>
</evidence>
<keyword evidence="4" id="KW-0029">Amino-acid transport</keyword>
<gene>
    <name evidence="9" type="ORF">Goarm_000671</name>
</gene>
<keyword evidence="2" id="KW-0813">Transport</keyword>
<feature type="transmembrane region" description="Helical" evidence="7">
    <location>
        <begin position="117"/>
        <end position="138"/>
    </location>
</feature>
<keyword evidence="5 7" id="KW-1133">Transmembrane helix</keyword>
<organism evidence="9 10">
    <name type="scientific">Gossypium armourianum</name>
    <dbReference type="NCBI Taxonomy" id="34283"/>
    <lineage>
        <taxon>Eukaryota</taxon>
        <taxon>Viridiplantae</taxon>
        <taxon>Streptophyta</taxon>
        <taxon>Embryophyta</taxon>
        <taxon>Tracheophyta</taxon>
        <taxon>Spermatophyta</taxon>
        <taxon>Magnoliopsida</taxon>
        <taxon>eudicotyledons</taxon>
        <taxon>Gunneridae</taxon>
        <taxon>Pentapetalae</taxon>
        <taxon>rosids</taxon>
        <taxon>malvids</taxon>
        <taxon>Malvales</taxon>
        <taxon>Malvaceae</taxon>
        <taxon>Malvoideae</taxon>
        <taxon>Gossypium</taxon>
    </lineage>
</organism>
<evidence type="ECO:0000256" key="5">
    <source>
        <dbReference type="ARBA" id="ARBA00022989"/>
    </source>
</evidence>
<dbReference type="AlphaFoldDB" id="A0A7J9KAK1"/>
<dbReference type="GO" id="GO:0016020">
    <property type="term" value="C:membrane"/>
    <property type="evidence" value="ECO:0007669"/>
    <property type="project" value="UniProtKB-SubCell"/>
</dbReference>
<dbReference type="Pfam" id="PF01490">
    <property type="entry name" value="Aa_trans"/>
    <property type="match status" value="1"/>
</dbReference>
<evidence type="ECO:0000256" key="7">
    <source>
        <dbReference type="SAM" id="Phobius"/>
    </source>
</evidence>
<evidence type="ECO:0000313" key="9">
    <source>
        <dbReference type="EMBL" id="MBA0843485.1"/>
    </source>
</evidence>
<dbReference type="Proteomes" id="UP000593575">
    <property type="component" value="Unassembled WGS sequence"/>
</dbReference>
<dbReference type="Gene3D" id="3.90.550.10">
    <property type="entry name" value="Spore Coat Polysaccharide Biosynthesis Protein SpsA, Chain A"/>
    <property type="match status" value="1"/>
</dbReference>
<keyword evidence="6 7" id="KW-0472">Membrane</keyword>
<evidence type="ECO:0000313" key="10">
    <source>
        <dbReference type="Proteomes" id="UP000593575"/>
    </source>
</evidence>
<feature type="transmembrane region" description="Helical" evidence="7">
    <location>
        <begin position="181"/>
        <end position="201"/>
    </location>
</feature>
<keyword evidence="10" id="KW-1185">Reference proteome</keyword>
<dbReference type="GO" id="GO:0006865">
    <property type="term" value="P:amino acid transport"/>
    <property type="evidence" value="ECO:0007669"/>
    <property type="project" value="UniProtKB-KW"/>
</dbReference>
<evidence type="ECO:0000256" key="1">
    <source>
        <dbReference type="ARBA" id="ARBA00004370"/>
    </source>
</evidence>
<evidence type="ECO:0000256" key="4">
    <source>
        <dbReference type="ARBA" id="ARBA00022970"/>
    </source>
</evidence>
<keyword evidence="3 7" id="KW-0812">Transmembrane</keyword>
<accession>A0A7J9KAK1</accession>
<evidence type="ECO:0000256" key="3">
    <source>
        <dbReference type="ARBA" id="ARBA00022692"/>
    </source>
</evidence>
<feature type="domain" description="Amino acid transporter transmembrane" evidence="8">
    <location>
        <begin position="58"/>
        <end position="264"/>
    </location>
</feature>
<feature type="transmembrane region" description="Helical" evidence="7">
    <location>
        <begin position="238"/>
        <end position="265"/>
    </location>
</feature>
<proteinExistence type="predicted"/>
<feature type="transmembrane region" description="Helical" evidence="7">
    <location>
        <begin position="207"/>
        <end position="226"/>
    </location>
</feature>
<dbReference type="InterPro" id="IPR013057">
    <property type="entry name" value="AA_transpt_TM"/>
</dbReference>
<evidence type="ECO:0000259" key="8">
    <source>
        <dbReference type="Pfam" id="PF01490"/>
    </source>
</evidence>
<reference evidence="9 10" key="1">
    <citation type="journal article" date="2019" name="Genome Biol. Evol.">
        <title>Insights into the evolution of the New World diploid cottons (Gossypium, subgenus Houzingenia) based on genome sequencing.</title>
        <authorList>
            <person name="Grover C.E."/>
            <person name="Arick M.A. 2nd"/>
            <person name="Thrash A."/>
            <person name="Conover J.L."/>
            <person name="Sanders W.S."/>
            <person name="Peterson D.G."/>
            <person name="Frelichowski J.E."/>
            <person name="Scheffler J.A."/>
            <person name="Scheffler B.E."/>
            <person name="Wendel J.F."/>
        </authorList>
    </citation>
    <scope>NUCLEOTIDE SEQUENCE [LARGE SCALE GENOMIC DNA]</scope>
    <source>
        <strain evidence="9">6</strain>
        <tissue evidence="9">Leaf</tissue>
    </source>
</reference>
<sequence>MLELSIWLSTNSQCYKWVNLNAIKRLVEADALEMEIIPNLKVVNGIKVLQLETAVGAAIRDTLKAPPSESKTMKKATLLSVGVTTFFYMLCGCTGYAAFGDLSPGNLLTGFGFYNPFWLLDIANAAIVIHLVGAYQVYCQPLFAFVEKRASEKFPDSKFTTKDIKISIPGFRPYNLNLFRLVWRTCFVMITTLISMLLPFFNDIVRLLGALGFWPLTVYFPVEMYISQKKMPKWSTTWLCLQVLSIACLVITIAAAAGSIAGIVLDLKSYTSFSTGC</sequence>
<feature type="transmembrane region" description="Helical" evidence="7">
    <location>
        <begin position="76"/>
        <end position="97"/>
    </location>
</feature>
<evidence type="ECO:0000256" key="6">
    <source>
        <dbReference type="ARBA" id="ARBA00023136"/>
    </source>
</evidence>
<protein>
    <recommendedName>
        <fullName evidence="8">Amino acid transporter transmembrane domain-containing protein</fullName>
    </recommendedName>
</protein>
<name>A0A7J9KAK1_9ROSI</name>